<sequence length="423" mass="46171">MGLSRTKDLVNRLNIDFTEQCVVTVGGTNGKGTTCALIEQICLHAGLTVGVYSSPHLISFCERIRLNGELIAQTMLCEIFEQIDISRKETAQKTIELTYFEFATLAALKAFSDQKVDVVILEVGLGGRLDAVNVIDSDVAVITSIGLDHQAWLGDTKEKIAFEKAGIFRTCKPVIIGEEAPQQSMLDYAQQLGAQLICRGKDFIFDETSNLVSIHGEQFSTENAKIPKQNVATALAAVNALSRSVFSGSDNVLSRKLVTALPFLTTSKAVQAIIDKTQVLGRHHVLRQQQNGEYCAVILDVAHNEDSARQLSRLIRTYSFNTCHIVAGMLKDKNIEVSLQAFSDIQAHWYCATLPTARGEDAERLVRAVNSSAQLNENSKVDAFGNVDMAYKQALINAQSNDIILVMGSFLTVAAVLAYHASA</sequence>
<comment type="catalytic activity">
    <reaction evidence="18">
        <text>10-formyltetrahydrofolyl-(gamma-L-Glu)(n) + L-glutamate + ATP = 10-formyltetrahydrofolyl-(gamma-L-Glu)(n+1) + ADP + phosphate + H(+)</text>
        <dbReference type="Rhea" id="RHEA:51904"/>
        <dbReference type="Rhea" id="RHEA-COMP:13088"/>
        <dbReference type="Rhea" id="RHEA-COMP:14300"/>
        <dbReference type="ChEBI" id="CHEBI:15378"/>
        <dbReference type="ChEBI" id="CHEBI:29985"/>
        <dbReference type="ChEBI" id="CHEBI:30616"/>
        <dbReference type="ChEBI" id="CHEBI:43474"/>
        <dbReference type="ChEBI" id="CHEBI:134413"/>
        <dbReference type="ChEBI" id="CHEBI:456216"/>
        <dbReference type="EC" id="6.3.2.17"/>
    </reaction>
</comment>
<dbReference type="InterPro" id="IPR001645">
    <property type="entry name" value="Folylpolyglutamate_synth"/>
</dbReference>
<proteinExistence type="inferred from homology"/>
<keyword evidence="8 21" id="KW-0436">Ligase</keyword>
<dbReference type="SUPFAM" id="SSF53244">
    <property type="entry name" value="MurD-like peptide ligases, peptide-binding domain"/>
    <property type="match status" value="1"/>
</dbReference>
<evidence type="ECO:0000259" key="23">
    <source>
        <dbReference type="Pfam" id="PF08245"/>
    </source>
</evidence>
<keyword evidence="12" id="KW-0460">Magnesium</keyword>
<dbReference type="Proteomes" id="UP000006251">
    <property type="component" value="Unassembled WGS sequence"/>
</dbReference>
<comment type="catalytic activity">
    <reaction evidence="19">
        <text>(6R)-5,10-methylenetetrahydrofolyl-(gamma-L-Glu)(n) + L-glutamate + ATP = (6R)-5,10-methylenetetrahydrofolyl-(gamma-L-Glu)(n+1) + ADP + phosphate + H(+)</text>
        <dbReference type="Rhea" id="RHEA:51912"/>
        <dbReference type="Rhea" id="RHEA-COMP:13257"/>
        <dbReference type="Rhea" id="RHEA-COMP:13258"/>
        <dbReference type="ChEBI" id="CHEBI:15378"/>
        <dbReference type="ChEBI" id="CHEBI:29985"/>
        <dbReference type="ChEBI" id="CHEBI:30616"/>
        <dbReference type="ChEBI" id="CHEBI:43474"/>
        <dbReference type="ChEBI" id="CHEBI:136572"/>
        <dbReference type="ChEBI" id="CHEBI:456216"/>
        <dbReference type="EC" id="6.3.2.17"/>
    </reaction>
</comment>
<evidence type="ECO:0000256" key="19">
    <source>
        <dbReference type="ARBA" id="ARBA00049035"/>
    </source>
</evidence>
<evidence type="ECO:0000256" key="2">
    <source>
        <dbReference type="ARBA" id="ARBA00004799"/>
    </source>
</evidence>
<comment type="pathway">
    <text evidence="3">Cofactor biosynthesis; tetrahydrofolylpolyglutamate biosynthesis.</text>
</comment>
<reference evidence="25" key="1">
    <citation type="journal article" date="2014" name="Environ. Microbiol.">
        <title>Comparative genomics of the marine bacterial genus Glaciecola reveals the high degree of genomic diversity and genomic characteristic for cold adaptation.</title>
        <authorList>
            <person name="Qin Q.L."/>
            <person name="Xie B.B."/>
            <person name="Yu Y."/>
            <person name="Shu Y.L."/>
            <person name="Rong J.C."/>
            <person name="Zhang Y.J."/>
            <person name="Zhao D.L."/>
            <person name="Chen X.L."/>
            <person name="Zhang X.Y."/>
            <person name="Chen B."/>
            <person name="Zhou B.C."/>
            <person name="Zhang Y.Z."/>
        </authorList>
    </citation>
    <scope>NUCLEOTIDE SEQUENCE [LARGE SCALE GENOMIC DNA]</scope>
    <source>
        <strain evidence="25">ACAM 615</strain>
    </source>
</reference>
<dbReference type="InterPro" id="IPR036615">
    <property type="entry name" value="Mur_ligase_C_dom_sf"/>
</dbReference>
<dbReference type="GO" id="GO:0005737">
    <property type="term" value="C:cytoplasm"/>
    <property type="evidence" value="ECO:0007669"/>
    <property type="project" value="TreeGrafter"/>
</dbReference>
<gene>
    <name evidence="24" type="primary">folC</name>
    <name evidence="24" type="ORF">GPAL_1815</name>
</gene>
<protein>
    <recommendedName>
        <fullName evidence="7">Dihydrofolate synthase/folylpolyglutamate synthase</fullName>
        <ecNumber evidence="5">6.3.2.12</ecNumber>
        <ecNumber evidence="6">6.3.2.17</ecNumber>
    </recommendedName>
    <alternativeName>
        <fullName evidence="16">Folylpoly-gamma-glutamate synthetase-dihydrofolate synthetase</fullName>
    </alternativeName>
    <alternativeName>
        <fullName evidence="14">Folylpolyglutamate synthetase</fullName>
    </alternativeName>
    <alternativeName>
        <fullName evidence="15">Tetrahydrofolylpolyglutamate synthase</fullName>
    </alternativeName>
</protein>
<evidence type="ECO:0000259" key="22">
    <source>
        <dbReference type="Pfam" id="PF02875"/>
    </source>
</evidence>
<evidence type="ECO:0000256" key="4">
    <source>
        <dbReference type="ARBA" id="ARBA00008276"/>
    </source>
</evidence>
<keyword evidence="11 21" id="KW-0067">ATP-binding</keyword>
<evidence type="ECO:0000256" key="11">
    <source>
        <dbReference type="ARBA" id="ARBA00022840"/>
    </source>
</evidence>
<dbReference type="Gene3D" id="3.90.190.20">
    <property type="entry name" value="Mur ligase, C-terminal domain"/>
    <property type="match status" value="1"/>
</dbReference>
<dbReference type="UniPathway" id="UPA00077">
    <property type="reaction ID" value="UER00157"/>
</dbReference>
<dbReference type="EC" id="6.3.2.17" evidence="6"/>
<comment type="function">
    <text evidence="1">Functions in two distinct reactions of the de novo folate biosynthetic pathway. Catalyzes the addition of a glutamate residue to dihydropteroate (7,8-dihydropteroate or H2Pte) to form dihydrofolate (7,8-dihydrofolate monoglutamate or H2Pte-Glu). Also catalyzes successive additions of L-glutamate to tetrahydrofolate or 10-formyltetrahydrofolate or 5,10-methylenetetrahydrofolate, leading to folylpolyglutamate derivatives.</text>
</comment>
<name>K6ZEA4_9ALTE</name>
<dbReference type="SUPFAM" id="SSF53623">
    <property type="entry name" value="MurD-like peptide ligases, catalytic domain"/>
    <property type="match status" value="1"/>
</dbReference>
<keyword evidence="13" id="KW-0289">Folate biosynthesis</keyword>
<evidence type="ECO:0000256" key="21">
    <source>
        <dbReference type="PIRNR" id="PIRNR001563"/>
    </source>
</evidence>
<dbReference type="GO" id="GO:0046872">
    <property type="term" value="F:metal ion binding"/>
    <property type="evidence" value="ECO:0007669"/>
    <property type="project" value="UniProtKB-KW"/>
</dbReference>
<dbReference type="EC" id="6.3.2.12" evidence="5"/>
<evidence type="ECO:0000256" key="5">
    <source>
        <dbReference type="ARBA" id="ARBA00013023"/>
    </source>
</evidence>
<evidence type="ECO:0000256" key="20">
    <source>
        <dbReference type="ARBA" id="ARBA00049161"/>
    </source>
</evidence>
<comment type="similarity">
    <text evidence="4 21">Belongs to the folylpolyglutamate synthase family.</text>
</comment>
<keyword evidence="9" id="KW-0479">Metal-binding</keyword>
<comment type="pathway">
    <text evidence="2">Cofactor biosynthesis; tetrahydrofolate biosynthesis; 7,8-dihydrofolate from 2-amino-4-hydroxy-6-hydroxymethyl-7,8-dihydropteridine diphosphate and 4-aminobenzoate: step 2/2.</text>
</comment>
<evidence type="ECO:0000256" key="10">
    <source>
        <dbReference type="ARBA" id="ARBA00022741"/>
    </source>
</evidence>
<evidence type="ECO:0000313" key="25">
    <source>
        <dbReference type="Proteomes" id="UP000006251"/>
    </source>
</evidence>
<dbReference type="AlphaFoldDB" id="K6ZEA4"/>
<dbReference type="InterPro" id="IPR004101">
    <property type="entry name" value="Mur_ligase_C"/>
</dbReference>
<dbReference type="GO" id="GO:0004326">
    <property type="term" value="F:tetrahydrofolylpolyglutamate synthase activity"/>
    <property type="evidence" value="ECO:0007669"/>
    <property type="project" value="UniProtKB-EC"/>
</dbReference>
<dbReference type="EMBL" id="BAEQ01000028">
    <property type="protein sequence ID" value="GAC28677.1"/>
    <property type="molecule type" value="Genomic_DNA"/>
</dbReference>
<comment type="caution">
    <text evidence="24">The sequence shown here is derived from an EMBL/GenBank/DDBJ whole genome shotgun (WGS) entry which is preliminary data.</text>
</comment>
<dbReference type="PANTHER" id="PTHR11136:SF0">
    <property type="entry name" value="DIHYDROFOLATE SYNTHETASE-RELATED"/>
    <property type="match status" value="1"/>
</dbReference>
<evidence type="ECO:0000256" key="13">
    <source>
        <dbReference type="ARBA" id="ARBA00022909"/>
    </source>
</evidence>
<evidence type="ECO:0000313" key="24">
    <source>
        <dbReference type="EMBL" id="GAC28677.1"/>
    </source>
</evidence>
<keyword evidence="10 21" id="KW-0547">Nucleotide-binding</keyword>
<evidence type="ECO:0000256" key="9">
    <source>
        <dbReference type="ARBA" id="ARBA00022723"/>
    </source>
</evidence>
<evidence type="ECO:0000256" key="7">
    <source>
        <dbReference type="ARBA" id="ARBA00019357"/>
    </source>
</evidence>
<evidence type="ECO:0000256" key="17">
    <source>
        <dbReference type="ARBA" id="ARBA00047493"/>
    </source>
</evidence>
<evidence type="ECO:0000256" key="6">
    <source>
        <dbReference type="ARBA" id="ARBA00013025"/>
    </source>
</evidence>
<comment type="catalytic activity">
    <reaction evidence="20">
        <text>7,8-dihydropteroate + L-glutamate + ATP = 7,8-dihydrofolate + ADP + phosphate + H(+)</text>
        <dbReference type="Rhea" id="RHEA:23584"/>
        <dbReference type="ChEBI" id="CHEBI:15378"/>
        <dbReference type="ChEBI" id="CHEBI:17839"/>
        <dbReference type="ChEBI" id="CHEBI:29985"/>
        <dbReference type="ChEBI" id="CHEBI:30616"/>
        <dbReference type="ChEBI" id="CHEBI:43474"/>
        <dbReference type="ChEBI" id="CHEBI:57451"/>
        <dbReference type="ChEBI" id="CHEBI:456216"/>
        <dbReference type="EC" id="6.3.2.12"/>
    </reaction>
</comment>
<dbReference type="GO" id="GO:0008841">
    <property type="term" value="F:dihydrofolate synthase activity"/>
    <property type="evidence" value="ECO:0007669"/>
    <property type="project" value="UniProtKB-EC"/>
</dbReference>
<dbReference type="GO" id="GO:0046654">
    <property type="term" value="P:tetrahydrofolate biosynthetic process"/>
    <property type="evidence" value="ECO:0007669"/>
    <property type="project" value="UniProtKB-UniPathway"/>
</dbReference>
<dbReference type="PANTHER" id="PTHR11136">
    <property type="entry name" value="FOLYLPOLYGLUTAMATE SYNTHASE-RELATED"/>
    <property type="match status" value="1"/>
</dbReference>
<evidence type="ECO:0000256" key="3">
    <source>
        <dbReference type="ARBA" id="ARBA00005150"/>
    </source>
</evidence>
<dbReference type="GO" id="GO:0005524">
    <property type="term" value="F:ATP binding"/>
    <property type="evidence" value="ECO:0007669"/>
    <property type="project" value="UniProtKB-KW"/>
</dbReference>
<feature type="domain" description="Mur ligase C-terminal" evidence="22">
    <location>
        <begin position="282"/>
        <end position="410"/>
    </location>
</feature>
<evidence type="ECO:0000256" key="15">
    <source>
        <dbReference type="ARBA" id="ARBA00030592"/>
    </source>
</evidence>
<evidence type="ECO:0000256" key="16">
    <source>
        <dbReference type="ARBA" id="ARBA00032510"/>
    </source>
</evidence>
<dbReference type="InterPro" id="IPR013221">
    <property type="entry name" value="Mur_ligase_cen"/>
</dbReference>
<evidence type="ECO:0000256" key="14">
    <source>
        <dbReference type="ARBA" id="ARBA00030048"/>
    </source>
</evidence>
<feature type="domain" description="Mur ligase central" evidence="23">
    <location>
        <begin position="25"/>
        <end position="192"/>
    </location>
</feature>
<dbReference type="NCBIfam" id="TIGR01499">
    <property type="entry name" value="folC"/>
    <property type="match status" value="1"/>
</dbReference>
<dbReference type="STRING" id="1121922.GCA_000428905_01986"/>
<organism evidence="24 25">
    <name type="scientific">Brumicola pallidula DSM 14239 = ACAM 615</name>
    <dbReference type="NCBI Taxonomy" id="1121922"/>
    <lineage>
        <taxon>Bacteria</taxon>
        <taxon>Pseudomonadati</taxon>
        <taxon>Pseudomonadota</taxon>
        <taxon>Gammaproteobacteria</taxon>
        <taxon>Alteromonadales</taxon>
        <taxon>Alteromonadaceae</taxon>
        <taxon>Brumicola</taxon>
    </lineage>
</organism>
<dbReference type="GO" id="GO:0046656">
    <property type="term" value="P:folic acid biosynthetic process"/>
    <property type="evidence" value="ECO:0007669"/>
    <property type="project" value="UniProtKB-KW"/>
</dbReference>
<dbReference type="Pfam" id="PF08245">
    <property type="entry name" value="Mur_ligase_M"/>
    <property type="match status" value="1"/>
</dbReference>
<comment type="catalytic activity">
    <reaction evidence="17">
        <text>(6S)-5,6,7,8-tetrahydrofolyl-(gamma-L-Glu)(n) + L-glutamate + ATP = (6S)-5,6,7,8-tetrahydrofolyl-(gamma-L-Glu)(n+1) + ADP + phosphate + H(+)</text>
        <dbReference type="Rhea" id="RHEA:10580"/>
        <dbReference type="Rhea" id="RHEA-COMP:14738"/>
        <dbReference type="Rhea" id="RHEA-COMP:14740"/>
        <dbReference type="ChEBI" id="CHEBI:15378"/>
        <dbReference type="ChEBI" id="CHEBI:29985"/>
        <dbReference type="ChEBI" id="CHEBI:30616"/>
        <dbReference type="ChEBI" id="CHEBI:43474"/>
        <dbReference type="ChEBI" id="CHEBI:141005"/>
        <dbReference type="ChEBI" id="CHEBI:456216"/>
        <dbReference type="EC" id="6.3.2.17"/>
    </reaction>
</comment>
<evidence type="ECO:0000256" key="8">
    <source>
        <dbReference type="ARBA" id="ARBA00022598"/>
    </source>
</evidence>
<dbReference type="Pfam" id="PF02875">
    <property type="entry name" value="Mur_ligase_C"/>
    <property type="match status" value="1"/>
</dbReference>
<dbReference type="PIRSF" id="PIRSF001563">
    <property type="entry name" value="Folylpolyglu_synth"/>
    <property type="match status" value="1"/>
</dbReference>
<evidence type="ECO:0000256" key="1">
    <source>
        <dbReference type="ARBA" id="ARBA00002714"/>
    </source>
</evidence>
<dbReference type="InterPro" id="IPR036565">
    <property type="entry name" value="Mur-like_cat_sf"/>
</dbReference>
<evidence type="ECO:0000256" key="18">
    <source>
        <dbReference type="ARBA" id="ARBA00047808"/>
    </source>
</evidence>
<keyword evidence="25" id="KW-1185">Reference proteome</keyword>
<evidence type="ECO:0000256" key="12">
    <source>
        <dbReference type="ARBA" id="ARBA00022842"/>
    </source>
</evidence>
<dbReference type="Gene3D" id="3.40.1190.10">
    <property type="entry name" value="Mur-like, catalytic domain"/>
    <property type="match status" value="1"/>
</dbReference>
<accession>K6ZEA4</accession>